<proteinExistence type="predicted"/>
<evidence type="ECO:0000256" key="4">
    <source>
        <dbReference type="ARBA" id="ARBA00023014"/>
    </source>
</evidence>
<dbReference type="Gene3D" id="3.40.50.11540">
    <property type="entry name" value="NADH-ubiquinone oxidoreductase 51kDa subunit"/>
    <property type="match status" value="1"/>
</dbReference>
<feature type="domain" description="SLBB" evidence="6">
    <location>
        <begin position="86"/>
        <end position="143"/>
    </location>
</feature>
<organism evidence="7">
    <name type="scientific">mine drainage metagenome</name>
    <dbReference type="NCBI Taxonomy" id="410659"/>
    <lineage>
        <taxon>unclassified sequences</taxon>
        <taxon>metagenomes</taxon>
        <taxon>ecological metagenomes</taxon>
    </lineage>
</organism>
<dbReference type="EMBL" id="AUZX01002437">
    <property type="protein sequence ID" value="EQD76605.1"/>
    <property type="molecule type" value="Genomic_DNA"/>
</dbReference>
<dbReference type="InterPro" id="IPR001949">
    <property type="entry name" value="NADH-UbQ_OxRdtase_51kDa_CS"/>
</dbReference>
<reference evidence="7" key="2">
    <citation type="journal article" date="2014" name="ISME J.">
        <title>Microbial stratification in low pH oxic and suboxic macroscopic growths along an acid mine drainage.</title>
        <authorList>
            <person name="Mendez-Garcia C."/>
            <person name="Mesa V."/>
            <person name="Sprenger R.R."/>
            <person name="Richter M."/>
            <person name="Diez M.S."/>
            <person name="Solano J."/>
            <person name="Bargiela R."/>
            <person name="Golyshina O.V."/>
            <person name="Manteca A."/>
            <person name="Ramos J.L."/>
            <person name="Gallego J.R."/>
            <person name="Llorente I."/>
            <person name="Martins Dos Santos V.A."/>
            <person name="Jensen O.N."/>
            <person name="Pelaez A.I."/>
            <person name="Sanchez J."/>
            <person name="Ferrer M."/>
        </authorList>
    </citation>
    <scope>NUCLEOTIDE SEQUENCE</scope>
</reference>
<keyword evidence="2" id="KW-0479">Metal-binding</keyword>
<dbReference type="SUPFAM" id="SSF142019">
    <property type="entry name" value="Nqo1 FMN-binding domain-like"/>
    <property type="match status" value="1"/>
</dbReference>
<keyword evidence="3" id="KW-0408">Iron</keyword>
<comment type="caution">
    <text evidence="7">The sequence shown here is derived from an EMBL/GenBank/DDBJ whole genome shotgun (WGS) entry which is preliminary data.</text>
</comment>
<dbReference type="PANTHER" id="PTHR43578:SF3">
    <property type="entry name" value="NADH-QUINONE OXIDOREDUCTASE SUBUNIT F"/>
    <property type="match status" value="1"/>
</dbReference>
<name>T1D2E8_9ZZZZ</name>
<feature type="non-terminal residue" evidence="7">
    <location>
        <position position="1"/>
    </location>
</feature>
<evidence type="ECO:0000259" key="5">
    <source>
        <dbReference type="Pfam" id="PF01512"/>
    </source>
</evidence>
<keyword evidence="1" id="KW-0004">4Fe-4S</keyword>
<feature type="non-terminal residue" evidence="7">
    <location>
        <position position="163"/>
    </location>
</feature>
<gene>
    <name evidence="7" type="ORF">B1A_03312</name>
</gene>
<sequence>GKRIEVTLYLGAGAYICGEETALLESLEGKRGIPRLKPPFPATHGLYGMPTVVNNVETLCAVVPIIQDGGEAYKALGTEKSSGTKIFSLSGQVRRPGNYEVEFGKVTLHELVYDIGGGPLDGREIKGVIPGGSSVPILAADNLDIPLRLRISAGGGDPCLDLA</sequence>
<evidence type="ECO:0000259" key="6">
    <source>
        <dbReference type="Pfam" id="PF22461"/>
    </source>
</evidence>
<protein>
    <submittedName>
        <fullName evidence="7">NADH-quinone oxidoreductase, F subunit</fullName>
    </submittedName>
</protein>
<accession>T1D2E8</accession>
<dbReference type="Pfam" id="PF01512">
    <property type="entry name" value="Complex1_51K"/>
    <property type="match status" value="1"/>
</dbReference>
<reference evidence="7" key="1">
    <citation type="submission" date="2013-08" db="EMBL/GenBank/DDBJ databases">
        <authorList>
            <person name="Mendez C."/>
            <person name="Richter M."/>
            <person name="Ferrer M."/>
            <person name="Sanchez J."/>
        </authorList>
    </citation>
    <scope>NUCLEOTIDE SEQUENCE</scope>
</reference>
<dbReference type="AlphaFoldDB" id="T1D2E8"/>
<keyword evidence="4" id="KW-0411">Iron-sulfur</keyword>
<dbReference type="GO" id="GO:0051539">
    <property type="term" value="F:4 iron, 4 sulfur cluster binding"/>
    <property type="evidence" value="ECO:0007669"/>
    <property type="project" value="UniProtKB-KW"/>
</dbReference>
<evidence type="ECO:0000256" key="1">
    <source>
        <dbReference type="ARBA" id="ARBA00022485"/>
    </source>
</evidence>
<dbReference type="PANTHER" id="PTHR43578">
    <property type="entry name" value="NADH-QUINONE OXIDOREDUCTASE SUBUNIT F"/>
    <property type="match status" value="1"/>
</dbReference>
<dbReference type="GO" id="GO:0010181">
    <property type="term" value="F:FMN binding"/>
    <property type="evidence" value="ECO:0007669"/>
    <property type="project" value="InterPro"/>
</dbReference>
<dbReference type="Pfam" id="PF22461">
    <property type="entry name" value="SLBB_2"/>
    <property type="match status" value="1"/>
</dbReference>
<feature type="domain" description="NADH-ubiquinone oxidoreductase 51kDa subunit FMN-binding" evidence="5">
    <location>
        <begin position="5"/>
        <end position="63"/>
    </location>
</feature>
<dbReference type="SUPFAM" id="SSF142984">
    <property type="entry name" value="Nqo1 middle domain-like"/>
    <property type="match status" value="1"/>
</dbReference>
<dbReference type="InterPro" id="IPR011538">
    <property type="entry name" value="Nuo51_FMN-bd"/>
</dbReference>
<dbReference type="InterPro" id="IPR054765">
    <property type="entry name" value="SLBB_dom"/>
</dbReference>
<dbReference type="InterPro" id="IPR037225">
    <property type="entry name" value="Nuo51_FMN-bd_sf"/>
</dbReference>
<evidence type="ECO:0000256" key="3">
    <source>
        <dbReference type="ARBA" id="ARBA00023004"/>
    </source>
</evidence>
<dbReference type="GO" id="GO:0008137">
    <property type="term" value="F:NADH dehydrogenase (ubiquinone) activity"/>
    <property type="evidence" value="ECO:0007669"/>
    <property type="project" value="InterPro"/>
</dbReference>
<dbReference type="PROSITE" id="PS00644">
    <property type="entry name" value="COMPLEX1_51K_1"/>
    <property type="match status" value="1"/>
</dbReference>
<evidence type="ECO:0000313" key="7">
    <source>
        <dbReference type="EMBL" id="EQD76605.1"/>
    </source>
</evidence>
<evidence type="ECO:0000256" key="2">
    <source>
        <dbReference type="ARBA" id="ARBA00022723"/>
    </source>
</evidence>
<dbReference type="Gene3D" id="3.10.20.600">
    <property type="match status" value="1"/>
</dbReference>
<dbReference type="GO" id="GO:0046872">
    <property type="term" value="F:metal ion binding"/>
    <property type="evidence" value="ECO:0007669"/>
    <property type="project" value="UniProtKB-KW"/>
</dbReference>